<dbReference type="GO" id="GO:0018114">
    <property type="term" value="F:threonine racemase activity"/>
    <property type="evidence" value="ECO:0007669"/>
    <property type="project" value="TreeGrafter"/>
</dbReference>
<dbReference type="AlphaFoldDB" id="A0A7M5V7H9"/>
<dbReference type="GO" id="GO:0070179">
    <property type="term" value="P:D-serine biosynthetic process"/>
    <property type="evidence" value="ECO:0007669"/>
    <property type="project" value="TreeGrafter"/>
</dbReference>
<organism evidence="5 6">
    <name type="scientific">Clytia hemisphaerica</name>
    <dbReference type="NCBI Taxonomy" id="252671"/>
    <lineage>
        <taxon>Eukaryota</taxon>
        <taxon>Metazoa</taxon>
        <taxon>Cnidaria</taxon>
        <taxon>Hydrozoa</taxon>
        <taxon>Hydroidolina</taxon>
        <taxon>Leptothecata</taxon>
        <taxon>Obeliida</taxon>
        <taxon>Clytiidae</taxon>
        <taxon>Clytia</taxon>
    </lineage>
</organism>
<keyword evidence="6" id="KW-1185">Reference proteome</keyword>
<accession>A0A7M5V7H9</accession>
<evidence type="ECO:0000259" key="4">
    <source>
        <dbReference type="Pfam" id="PF00291"/>
    </source>
</evidence>
<dbReference type="InterPro" id="IPR036052">
    <property type="entry name" value="TrpB-like_PALP_sf"/>
</dbReference>
<dbReference type="Gene3D" id="3.40.50.1100">
    <property type="match status" value="2"/>
</dbReference>
<dbReference type="Pfam" id="PF00291">
    <property type="entry name" value="PALP"/>
    <property type="match status" value="1"/>
</dbReference>
<proteinExistence type="inferred from homology"/>
<dbReference type="GeneID" id="136820851"/>
<dbReference type="PANTHER" id="PTHR43050:SF1">
    <property type="entry name" value="SERINE RACEMASE"/>
    <property type="match status" value="1"/>
</dbReference>
<evidence type="ECO:0000256" key="3">
    <source>
        <dbReference type="ARBA" id="ARBA00022898"/>
    </source>
</evidence>
<dbReference type="InterPro" id="IPR001926">
    <property type="entry name" value="TrpB-like_PALP"/>
</dbReference>
<dbReference type="OrthoDB" id="4418812at2759"/>
<dbReference type="CDD" id="cd01562">
    <property type="entry name" value="Thr-dehyd"/>
    <property type="match status" value="1"/>
</dbReference>
<dbReference type="EnsemblMetazoa" id="CLYHEMT004790.1">
    <property type="protein sequence ID" value="CLYHEMP004790.1"/>
    <property type="gene ID" value="CLYHEMG004790"/>
</dbReference>
<evidence type="ECO:0000313" key="6">
    <source>
        <dbReference type="Proteomes" id="UP000594262"/>
    </source>
</evidence>
<name>A0A7M5V7H9_9CNID</name>
<dbReference type="GO" id="GO:0030378">
    <property type="term" value="F:serine racemase activity"/>
    <property type="evidence" value="ECO:0007669"/>
    <property type="project" value="TreeGrafter"/>
</dbReference>
<keyword evidence="3" id="KW-0663">Pyridoxal phosphate</keyword>
<dbReference type="GO" id="GO:0005524">
    <property type="term" value="F:ATP binding"/>
    <property type="evidence" value="ECO:0007669"/>
    <property type="project" value="TreeGrafter"/>
</dbReference>
<dbReference type="SUPFAM" id="SSF53686">
    <property type="entry name" value="Tryptophan synthase beta subunit-like PLP-dependent enzymes"/>
    <property type="match status" value="1"/>
</dbReference>
<dbReference type="Proteomes" id="UP000594262">
    <property type="component" value="Unplaced"/>
</dbReference>
<evidence type="ECO:0000256" key="1">
    <source>
        <dbReference type="ARBA" id="ARBA00001933"/>
    </source>
</evidence>
<dbReference type="RefSeq" id="XP_066933189.1">
    <property type="nucleotide sequence ID" value="XM_067077088.1"/>
</dbReference>
<evidence type="ECO:0000256" key="2">
    <source>
        <dbReference type="ARBA" id="ARBA00010869"/>
    </source>
</evidence>
<dbReference type="PANTHER" id="PTHR43050">
    <property type="entry name" value="SERINE / THREONINE RACEMASE FAMILY MEMBER"/>
    <property type="match status" value="1"/>
</dbReference>
<protein>
    <recommendedName>
        <fullName evidence="4">Tryptophan synthase beta chain-like PALP domain-containing protein</fullName>
    </recommendedName>
</protein>
<dbReference type="GO" id="GO:0000287">
    <property type="term" value="F:magnesium ion binding"/>
    <property type="evidence" value="ECO:0007669"/>
    <property type="project" value="TreeGrafter"/>
</dbReference>
<comment type="cofactor">
    <cofactor evidence="1">
        <name>pyridoxal 5'-phosphate</name>
        <dbReference type="ChEBI" id="CHEBI:597326"/>
    </cofactor>
</comment>
<sequence>MVIESQKISSTMGSMKKNQCSSIMERHQNDEVTFEGILEAAERTKDIIHNTPTMTCSYFDHLIGDDKKLFFKCEIFQKTGAFKIRGSANAVRRIIEERGKKFKVVTHSCGNGAFGLAYSAMVNGIPSTVVIPNNQSKKESAQGYKAKVIQCEESPKMRKEMVRRVISEDPINTEYIPTSDHPFCIEGVGSIGLEMLAQNPELDAILVACCFGSLISGIAKACKSVKPDIKIFAVEPERANDIAMSFEKGERVELTETPDTICDALKYSVGVQTWPIINEYVEPDVLLVSEEEIKKAMFMIFQRMKLVVEPSAAVVLAAALSDQFRGLSKGLKNIGLVLCGGNADLENLPW</sequence>
<comment type="similarity">
    <text evidence="2">Belongs to the serine/threonine dehydratase family.</text>
</comment>
<feature type="domain" description="Tryptophan synthase beta chain-like PALP" evidence="4">
    <location>
        <begin position="46"/>
        <end position="340"/>
    </location>
</feature>
<dbReference type="GO" id="GO:0003941">
    <property type="term" value="F:L-serine ammonia-lyase activity"/>
    <property type="evidence" value="ECO:0007669"/>
    <property type="project" value="TreeGrafter"/>
</dbReference>
<dbReference type="GO" id="GO:0030170">
    <property type="term" value="F:pyridoxal phosphate binding"/>
    <property type="evidence" value="ECO:0007669"/>
    <property type="project" value="TreeGrafter"/>
</dbReference>
<reference evidence="5" key="1">
    <citation type="submission" date="2021-01" db="UniProtKB">
        <authorList>
            <consortium name="EnsemblMetazoa"/>
        </authorList>
    </citation>
    <scope>IDENTIFICATION</scope>
</reference>
<evidence type="ECO:0000313" key="5">
    <source>
        <dbReference type="EnsemblMetazoa" id="CLYHEMP004790.1"/>
    </source>
</evidence>